<proteinExistence type="predicted"/>
<dbReference type="Pfam" id="PF23156">
    <property type="entry name" value="DUF7054"/>
    <property type="match status" value="1"/>
</dbReference>
<feature type="region of interest" description="Disordered" evidence="1">
    <location>
        <begin position="1"/>
        <end position="58"/>
    </location>
</feature>
<name>A0A9R1NWA5_TRITD</name>
<evidence type="ECO:0000256" key="1">
    <source>
        <dbReference type="SAM" id="MobiDB-lite"/>
    </source>
</evidence>
<dbReference type="InterPro" id="IPR040358">
    <property type="entry name" value="At4g22758-like"/>
</dbReference>
<keyword evidence="4" id="KW-1185">Reference proteome</keyword>
<reference evidence="3 4" key="1">
    <citation type="submission" date="2017-09" db="EMBL/GenBank/DDBJ databases">
        <authorList>
            <consortium name="International Durum Wheat Genome Sequencing Consortium (IDWGSC)"/>
            <person name="Milanesi L."/>
        </authorList>
    </citation>
    <scope>NUCLEOTIDE SEQUENCE [LARGE SCALE GENOMIC DNA]</scope>
    <source>
        <strain evidence="4">cv. Svevo</strain>
    </source>
</reference>
<gene>
    <name evidence="3" type="ORF">TRITD_2Av1G178210</name>
</gene>
<dbReference type="Proteomes" id="UP000324705">
    <property type="component" value="Chromosome 2A"/>
</dbReference>
<accession>A0A9R1NWA5</accession>
<organism evidence="3 4">
    <name type="scientific">Triticum turgidum subsp. durum</name>
    <name type="common">Durum wheat</name>
    <name type="synonym">Triticum durum</name>
    <dbReference type="NCBI Taxonomy" id="4567"/>
    <lineage>
        <taxon>Eukaryota</taxon>
        <taxon>Viridiplantae</taxon>
        <taxon>Streptophyta</taxon>
        <taxon>Embryophyta</taxon>
        <taxon>Tracheophyta</taxon>
        <taxon>Spermatophyta</taxon>
        <taxon>Magnoliopsida</taxon>
        <taxon>Liliopsida</taxon>
        <taxon>Poales</taxon>
        <taxon>Poaceae</taxon>
        <taxon>BOP clade</taxon>
        <taxon>Pooideae</taxon>
        <taxon>Triticodae</taxon>
        <taxon>Triticeae</taxon>
        <taxon>Triticinae</taxon>
        <taxon>Triticum</taxon>
    </lineage>
</organism>
<feature type="domain" description="DUF7054" evidence="2">
    <location>
        <begin position="86"/>
        <end position="150"/>
    </location>
</feature>
<dbReference type="PANTHER" id="PTHR33270">
    <property type="entry name" value="BNAC05G50380D PROTEIN"/>
    <property type="match status" value="1"/>
</dbReference>
<dbReference type="Gramene" id="TRITD2Av1G178210.2">
    <property type="protein sequence ID" value="TRITD2Av1G178210.2"/>
    <property type="gene ID" value="TRITD2Av1G178210"/>
</dbReference>
<evidence type="ECO:0000313" key="3">
    <source>
        <dbReference type="EMBL" id="VAH32131.1"/>
    </source>
</evidence>
<dbReference type="PANTHER" id="PTHR33270:SF24">
    <property type="entry name" value="EXPRESSED PROTEIN"/>
    <property type="match status" value="1"/>
</dbReference>
<dbReference type="AlphaFoldDB" id="A0A9R1NWA5"/>
<evidence type="ECO:0000313" key="4">
    <source>
        <dbReference type="Proteomes" id="UP000324705"/>
    </source>
</evidence>
<dbReference type="InterPro" id="IPR055482">
    <property type="entry name" value="DUF7054"/>
</dbReference>
<sequence>MPPHAPSFEKSCSGDRQRQEAGGQLLRGPGQRWSSFHGRGAEQRHQLPKQRPKTQPDLLAGVRGRSFRAADGGEPLAELAVRRTPGKVLVNVTVQRSLWPLHVMASADWSVADLVAAAVGIYVKEGRRPLLPATDPSTFGLHYSQFSLESKSVASEAHGTICFSFQNCTAQLSKWKVNTITQNTSISQAGDMPARTLFENSRRDEADHLFPHKTPEHIQQAMHGPTESVKSVATTINL</sequence>
<evidence type="ECO:0000259" key="2">
    <source>
        <dbReference type="Pfam" id="PF23156"/>
    </source>
</evidence>
<dbReference type="EMBL" id="LT934113">
    <property type="protein sequence ID" value="VAH32131.1"/>
    <property type="molecule type" value="Genomic_DNA"/>
</dbReference>
<protein>
    <recommendedName>
        <fullName evidence="2">DUF7054 domain-containing protein</fullName>
    </recommendedName>
</protein>